<evidence type="ECO:0000256" key="2">
    <source>
        <dbReference type="SAM" id="Phobius"/>
    </source>
</evidence>
<evidence type="ECO:0000313" key="3">
    <source>
        <dbReference type="EMBL" id="NUW30235.1"/>
    </source>
</evidence>
<evidence type="ECO:0000313" key="4">
    <source>
        <dbReference type="Proteomes" id="UP000586042"/>
    </source>
</evidence>
<organism evidence="3 4">
    <name type="scientific">Nonomuraea montanisoli</name>
    <dbReference type="NCBI Taxonomy" id="2741721"/>
    <lineage>
        <taxon>Bacteria</taxon>
        <taxon>Bacillati</taxon>
        <taxon>Actinomycetota</taxon>
        <taxon>Actinomycetes</taxon>
        <taxon>Streptosporangiales</taxon>
        <taxon>Streptosporangiaceae</taxon>
        <taxon>Nonomuraea</taxon>
    </lineage>
</organism>
<feature type="transmembrane region" description="Helical" evidence="2">
    <location>
        <begin position="180"/>
        <end position="203"/>
    </location>
</feature>
<name>A0A7Y6I3S4_9ACTN</name>
<accession>A0A7Y6I3S4</accession>
<dbReference type="RefSeq" id="WP_175587689.1">
    <property type="nucleotide sequence ID" value="NZ_JABWGN010000001.1"/>
</dbReference>
<keyword evidence="2" id="KW-0472">Membrane</keyword>
<keyword evidence="4" id="KW-1185">Reference proteome</keyword>
<feature type="transmembrane region" description="Helical" evidence="2">
    <location>
        <begin position="142"/>
        <end position="160"/>
    </location>
</feature>
<feature type="compositionally biased region" description="Basic and acidic residues" evidence="1">
    <location>
        <begin position="264"/>
        <end position="273"/>
    </location>
</feature>
<gene>
    <name evidence="3" type="ORF">HTZ77_02150</name>
</gene>
<sequence>MGPFGSSAYGPLPILGPYSPYPKPPTPEPLGPKVLTQVKRLGKMSLWLVPAGVIASMAIANEPAMAQAAANWKYGVSARLDDGIKQLLPQLTRASQNGWIAGDQQEFERVVSLFSREVGALRGALGEIAAVLDEVAAGYRSYWVRLAVLATMTAVLLVFAKRLKAFPHTKFWGGMLEAAIAAGANGGVAAMTLILGSSLQGALDNVMTMVRRQHQFGYVLPSGAAAVDFTQATMNVSKYPSFRAPAKPGDLPPGYDQFDWVEPMQKKGEPRTP</sequence>
<dbReference type="AlphaFoldDB" id="A0A7Y6I3S4"/>
<feature type="region of interest" description="Disordered" evidence="1">
    <location>
        <begin position="245"/>
        <end position="273"/>
    </location>
</feature>
<keyword evidence="2" id="KW-0812">Transmembrane</keyword>
<reference evidence="3 4" key="1">
    <citation type="submission" date="2020-06" db="EMBL/GenBank/DDBJ databases">
        <title>Nonomuraea sp. SMC257, a novel actinomycete isolated from soil.</title>
        <authorList>
            <person name="Chanama M."/>
        </authorList>
    </citation>
    <scope>NUCLEOTIDE SEQUENCE [LARGE SCALE GENOMIC DNA]</scope>
    <source>
        <strain evidence="3 4">SMC257</strain>
    </source>
</reference>
<dbReference type="Proteomes" id="UP000586042">
    <property type="component" value="Unassembled WGS sequence"/>
</dbReference>
<comment type="caution">
    <text evidence="3">The sequence shown here is derived from an EMBL/GenBank/DDBJ whole genome shotgun (WGS) entry which is preliminary data.</text>
</comment>
<dbReference type="EMBL" id="JABWGN010000001">
    <property type="protein sequence ID" value="NUW30235.1"/>
    <property type="molecule type" value="Genomic_DNA"/>
</dbReference>
<proteinExistence type="predicted"/>
<keyword evidence="2" id="KW-1133">Transmembrane helix</keyword>
<protein>
    <submittedName>
        <fullName evidence="3">Uncharacterized protein</fullName>
    </submittedName>
</protein>
<evidence type="ECO:0000256" key="1">
    <source>
        <dbReference type="SAM" id="MobiDB-lite"/>
    </source>
</evidence>